<comment type="caution">
    <text evidence="1">The sequence shown here is derived from an EMBL/GenBank/DDBJ whole genome shotgun (WGS) entry which is preliminary data.</text>
</comment>
<protein>
    <submittedName>
        <fullName evidence="1">Uncharacterized protein</fullName>
    </submittedName>
</protein>
<reference evidence="1" key="1">
    <citation type="submission" date="2023-06" db="EMBL/GenBank/DDBJ databases">
        <authorList>
            <person name="Polev D.E."/>
            <person name="Saitova A.T."/>
            <person name="Bogumilchik E.A."/>
            <person name="Kokorina G.I."/>
            <person name="Voskresenskaia E.A."/>
        </authorList>
    </citation>
    <scope>NUCLEOTIDE SEQUENCE</scope>
    <source>
        <strain evidence="1">2145 StPb PI</strain>
    </source>
</reference>
<gene>
    <name evidence="1" type="ORF">QVN42_15135</name>
</gene>
<evidence type="ECO:0000313" key="1">
    <source>
        <dbReference type="EMBL" id="MDN0088691.1"/>
    </source>
</evidence>
<dbReference type="EMBL" id="JAUEHU010000015">
    <property type="protein sequence ID" value="MDN0088691.1"/>
    <property type="molecule type" value="Genomic_DNA"/>
</dbReference>
<dbReference type="RefSeq" id="WP_289818192.1">
    <property type="nucleotide sequence ID" value="NZ_JAUEHU010000015.1"/>
</dbReference>
<dbReference type="Proteomes" id="UP001167864">
    <property type="component" value="Unassembled WGS sequence"/>
</dbReference>
<accession>A0AAW7K3W2</accession>
<dbReference type="AlphaFoldDB" id="A0AAW7K3W2"/>
<sequence length="69" mass="8261">MRKDLHELTWTYKKPFVRGLTNRQYLARDIVDLRTIFRNAGYSKDVVNRQLSELIKQNKALWSYGAMEL</sequence>
<evidence type="ECO:0000313" key="2">
    <source>
        <dbReference type="Proteomes" id="UP001167864"/>
    </source>
</evidence>
<name>A0AAW7K3W2_9GAMM</name>
<organism evidence="1 2">
    <name type="scientific">Yersinia nurmii</name>
    <dbReference type="NCBI Taxonomy" id="685706"/>
    <lineage>
        <taxon>Bacteria</taxon>
        <taxon>Pseudomonadati</taxon>
        <taxon>Pseudomonadota</taxon>
        <taxon>Gammaproteobacteria</taxon>
        <taxon>Enterobacterales</taxon>
        <taxon>Yersiniaceae</taxon>
        <taxon>Yersinia</taxon>
    </lineage>
</organism>
<proteinExistence type="predicted"/>